<comment type="caution">
    <text evidence="4">The sequence shown here is derived from an EMBL/GenBank/DDBJ whole genome shotgun (WGS) entry which is preliminary data.</text>
</comment>
<gene>
    <name evidence="4" type="ORF">Ctob_012261</name>
</gene>
<evidence type="ECO:0000259" key="3">
    <source>
        <dbReference type="SMART" id="SM00875"/>
    </source>
</evidence>
<protein>
    <submittedName>
        <fullName evidence="4">Kelch-like protein 29</fullName>
    </submittedName>
</protein>
<evidence type="ECO:0000256" key="2">
    <source>
        <dbReference type="ARBA" id="ARBA00022737"/>
    </source>
</evidence>
<dbReference type="InterPro" id="IPR011705">
    <property type="entry name" value="BACK"/>
</dbReference>
<organism evidence="4 5">
    <name type="scientific">Chrysochromulina tobinii</name>
    <dbReference type="NCBI Taxonomy" id="1460289"/>
    <lineage>
        <taxon>Eukaryota</taxon>
        <taxon>Haptista</taxon>
        <taxon>Haptophyta</taxon>
        <taxon>Prymnesiophyceae</taxon>
        <taxon>Prymnesiales</taxon>
        <taxon>Chrysochromulinaceae</taxon>
        <taxon>Chrysochromulina</taxon>
    </lineage>
</organism>
<keyword evidence="5" id="KW-1185">Reference proteome</keyword>
<dbReference type="Proteomes" id="UP000037460">
    <property type="component" value="Unassembled WGS sequence"/>
</dbReference>
<sequence length="188" mass="20772">MRVHLKQQNFADSGTRELVISDLSAVAFEVALEFVYKGKAMLKDDTRLQSVLEAASRLEIAPLLEAVSAAIQHRLTRFEALVENPSFLGLSRERLLALVSDDELSVKSERIVFEAVLQWARHHGATSDGQLAELLAPVRFGFMPREQLQYVLSEPLVKASPMVLIDVASALADKHDATPQMARSSPHA</sequence>
<evidence type="ECO:0000256" key="1">
    <source>
        <dbReference type="ARBA" id="ARBA00022441"/>
    </source>
</evidence>
<dbReference type="CDD" id="cd18186">
    <property type="entry name" value="BTB_POZ_ZBTB_KLHL-like"/>
    <property type="match status" value="1"/>
</dbReference>
<reference evidence="5" key="1">
    <citation type="journal article" date="2015" name="PLoS Genet.">
        <title>Genome Sequence and Transcriptome Analyses of Chrysochromulina tobin: Metabolic Tools for Enhanced Algal Fitness in the Prominent Order Prymnesiales (Haptophyceae).</title>
        <authorList>
            <person name="Hovde B.T."/>
            <person name="Deodato C.R."/>
            <person name="Hunsperger H.M."/>
            <person name="Ryken S.A."/>
            <person name="Yost W."/>
            <person name="Jha R.K."/>
            <person name="Patterson J."/>
            <person name="Monnat R.J. Jr."/>
            <person name="Barlow S.B."/>
            <person name="Starkenburg S.R."/>
            <person name="Cattolico R.A."/>
        </authorList>
    </citation>
    <scope>NUCLEOTIDE SEQUENCE</scope>
    <source>
        <strain evidence="5">CCMP291</strain>
    </source>
</reference>
<dbReference type="OrthoDB" id="45365at2759"/>
<dbReference type="Pfam" id="PF07707">
    <property type="entry name" value="BACK"/>
    <property type="match status" value="1"/>
</dbReference>
<feature type="domain" description="BACK" evidence="3">
    <location>
        <begin position="48"/>
        <end position="153"/>
    </location>
</feature>
<dbReference type="SUPFAM" id="SSF54695">
    <property type="entry name" value="POZ domain"/>
    <property type="match status" value="1"/>
</dbReference>
<dbReference type="EMBL" id="JWZX01000744">
    <property type="protein sequence ID" value="KOO35813.1"/>
    <property type="molecule type" value="Genomic_DNA"/>
</dbReference>
<dbReference type="InterPro" id="IPR011333">
    <property type="entry name" value="SKP1/BTB/POZ_sf"/>
</dbReference>
<dbReference type="Gene3D" id="1.25.40.420">
    <property type="match status" value="1"/>
</dbReference>
<dbReference type="PANTHER" id="PTHR24412">
    <property type="entry name" value="KELCH PROTEIN"/>
    <property type="match status" value="1"/>
</dbReference>
<dbReference type="PANTHER" id="PTHR24412:SF498">
    <property type="entry name" value="KELCH-LIKE PROTEIN 26 ISOFORM X1"/>
    <property type="match status" value="1"/>
</dbReference>
<dbReference type="Gene3D" id="3.30.710.10">
    <property type="entry name" value="Potassium Channel Kv1.1, Chain A"/>
    <property type="match status" value="1"/>
</dbReference>
<dbReference type="AlphaFoldDB" id="A0A0M0KBL7"/>
<keyword evidence="2" id="KW-0677">Repeat</keyword>
<name>A0A0M0KBL7_9EUKA</name>
<keyword evidence="1" id="KW-0880">Kelch repeat</keyword>
<evidence type="ECO:0000313" key="5">
    <source>
        <dbReference type="Proteomes" id="UP000037460"/>
    </source>
</evidence>
<dbReference type="SMART" id="SM00875">
    <property type="entry name" value="BACK"/>
    <property type="match status" value="1"/>
</dbReference>
<evidence type="ECO:0000313" key="4">
    <source>
        <dbReference type="EMBL" id="KOO35813.1"/>
    </source>
</evidence>
<proteinExistence type="predicted"/>
<accession>A0A0M0KBL7</accession>